<dbReference type="OrthoDB" id="5652986at2"/>
<evidence type="ECO:0000313" key="4">
    <source>
        <dbReference type="EMBL" id="KTC79613.1"/>
    </source>
</evidence>
<dbReference type="AlphaFoldDB" id="A0A0W0S995"/>
<reference evidence="4 5" key="1">
    <citation type="submission" date="2015-11" db="EMBL/GenBank/DDBJ databases">
        <title>Genomic analysis of 38 Legionella species identifies large and diverse effector repertoires.</title>
        <authorList>
            <person name="Burstein D."/>
            <person name="Amaro F."/>
            <person name="Zusman T."/>
            <person name="Lifshitz Z."/>
            <person name="Cohen O."/>
            <person name="Gilbert J.A."/>
            <person name="Pupko T."/>
            <person name="Shuman H.A."/>
            <person name="Segal G."/>
        </authorList>
    </citation>
    <scope>NUCLEOTIDE SEQUENCE [LARGE SCALE GENOMIC DNA]</scope>
    <source>
        <strain evidence="4 5">ORW</strain>
    </source>
</reference>
<sequence length="805" mass="92014">MSIPLDLIKKHLIQYIPENKSGGEVILSVGESLLLVMDACIQANVDPIIKDQLNLLYIEGIKSKEELSFIKEVQDILASKNYTVKSDPITINEDATRRYFETQLAYYLLQNNAEELNQNELSEFTKNLKKRLFSLPAPDDNHIKKAEKILKGEMDPILNKYETEYAQIISMLAKNNFYGLSKKACTNLLEIACSTSLSTLNTQIDQSMPVDYCSDTVFTMGMDGRGRIIKKDHDKVRTTAKGLMKSNSPLPLYHDVVNAAHSQYDDKTRKQMESPFQRSADQANFMIESQWTQFLFSRMTQVYSNGISSTTLAQIRNIILEKRLGHVYHKNSFQKYMTAFAALMVYNSGGHSFFEIFEVFKFPLCRELIEDEPGLVKTLEEDKMMYKWLCMDQSDAYEKALHATRNYFHSLLSKKIINAEFKKKHMSVLSVPQEQLTLHFAVVYHNLHDLEQLIHTLGRENIDAPNYKDWTALMVASQLGKTDQVKMLLAAGADIRKQVDGLSSLELAIKNSHFKTTEVLLKGGAVVKRAQKAKGGLKARVPALYLACRQTDVGILRLLLEQKTLNIDDKKEAILCALKIENFEALKLIINQITKEERHKFFNEKYKFKLLKEAVKLGNTQLIKGILQFDIFPSFEQIDCQSLLSVAAEKGFLPTVELLLKLYFQHLDKHKASQEMLFSINLDPILSTALEYSHFKLSIFLMMRGANIDLVSSKIEHLDEFAKYIKNSEYCDLFYIQELDSDSISIQLKEDLSHLKQEQNEAAFKMPPKSHIESSTSSCTLSFFSDREKLQKNENDATLNSVVTL</sequence>
<dbReference type="PROSITE" id="PS50297">
    <property type="entry name" value="ANK_REP_REGION"/>
    <property type="match status" value="1"/>
</dbReference>
<dbReference type="InterPro" id="IPR036770">
    <property type="entry name" value="Ankyrin_rpt-contain_sf"/>
</dbReference>
<proteinExistence type="predicted"/>
<dbReference type="Pfam" id="PF12796">
    <property type="entry name" value="Ank_2"/>
    <property type="match status" value="1"/>
</dbReference>
<keyword evidence="1" id="KW-0677">Repeat</keyword>
<evidence type="ECO:0000256" key="3">
    <source>
        <dbReference type="PROSITE-ProRule" id="PRU00023"/>
    </source>
</evidence>
<dbReference type="STRING" id="28084.Lche_1633"/>
<dbReference type="InterPro" id="IPR002110">
    <property type="entry name" value="Ankyrin_rpt"/>
</dbReference>
<organism evidence="4 5">
    <name type="scientific">Legionella cherrii</name>
    <dbReference type="NCBI Taxonomy" id="28084"/>
    <lineage>
        <taxon>Bacteria</taxon>
        <taxon>Pseudomonadati</taxon>
        <taxon>Pseudomonadota</taxon>
        <taxon>Gammaproteobacteria</taxon>
        <taxon>Legionellales</taxon>
        <taxon>Legionellaceae</taxon>
        <taxon>Legionella</taxon>
    </lineage>
</organism>
<dbReference type="PANTHER" id="PTHR24198">
    <property type="entry name" value="ANKYRIN REPEAT AND PROTEIN KINASE DOMAIN-CONTAINING PROTEIN"/>
    <property type="match status" value="1"/>
</dbReference>
<dbReference type="PANTHER" id="PTHR24198:SF165">
    <property type="entry name" value="ANKYRIN REPEAT-CONTAINING PROTEIN-RELATED"/>
    <property type="match status" value="1"/>
</dbReference>
<dbReference type="PROSITE" id="PS50088">
    <property type="entry name" value="ANK_REPEAT"/>
    <property type="match status" value="2"/>
</dbReference>
<keyword evidence="2 3" id="KW-0040">ANK repeat</keyword>
<evidence type="ECO:0000256" key="1">
    <source>
        <dbReference type="ARBA" id="ARBA00022737"/>
    </source>
</evidence>
<dbReference type="Proteomes" id="UP000054921">
    <property type="component" value="Unassembled WGS sequence"/>
</dbReference>
<accession>A0A0W0S995</accession>
<evidence type="ECO:0000256" key="2">
    <source>
        <dbReference type="ARBA" id="ARBA00023043"/>
    </source>
</evidence>
<dbReference type="SMART" id="SM00248">
    <property type="entry name" value="ANK"/>
    <property type="match status" value="5"/>
</dbReference>
<comment type="caution">
    <text evidence="4">The sequence shown here is derived from an EMBL/GenBank/DDBJ whole genome shotgun (WGS) entry which is preliminary data.</text>
</comment>
<dbReference type="RefSeq" id="WP_058387712.1">
    <property type="nucleotide sequence ID" value="NZ_LNXW01000013.1"/>
</dbReference>
<feature type="repeat" description="ANK" evidence="3">
    <location>
        <begin position="500"/>
        <end position="532"/>
    </location>
</feature>
<dbReference type="EMBL" id="LNXW01000013">
    <property type="protein sequence ID" value="KTC79613.1"/>
    <property type="molecule type" value="Genomic_DNA"/>
</dbReference>
<dbReference type="SUPFAM" id="SSF48403">
    <property type="entry name" value="Ankyrin repeat"/>
    <property type="match status" value="1"/>
</dbReference>
<gene>
    <name evidence="4" type="ORF">Lche_1633</name>
</gene>
<evidence type="ECO:0000313" key="5">
    <source>
        <dbReference type="Proteomes" id="UP000054921"/>
    </source>
</evidence>
<protein>
    <submittedName>
        <fullName evidence="4">Ankyrin repeats (3 copies)</fullName>
    </submittedName>
</protein>
<dbReference type="Gene3D" id="1.25.40.20">
    <property type="entry name" value="Ankyrin repeat-containing domain"/>
    <property type="match status" value="2"/>
</dbReference>
<name>A0A0W0S995_9GAMM</name>
<dbReference type="PATRIC" id="fig|28084.5.peg.1772"/>
<feature type="repeat" description="ANK" evidence="3">
    <location>
        <begin position="468"/>
        <end position="500"/>
    </location>
</feature>